<proteinExistence type="predicted"/>
<dbReference type="PANTHER" id="PTHR44329:SF261">
    <property type="entry name" value="ZINC FINGER CONTAINING PROTEIN KINASE-RELATED"/>
    <property type="match status" value="1"/>
</dbReference>
<evidence type="ECO:0000313" key="2">
    <source>
        <dbReference type="EMBL" id="CAE6468968.1"/>
    </source>
</evidence>
<dbReference type="GO" id="GO:0004674">
    <property type="term" value="F:protein serine/threonine kinase activity"/>
    <property type="evidence" value="ECO:0007669"/>
    <property type="project" value="TreeGrafter"/>
</dbReference>
<dbReference type="AlphaFoldDB" id="A0A8H3GRI5"/>
<dbReference type="EMBL" id="CAJMWR010003738">
    <property type="protein sequence ID" value="CAE6468968.1"/>
    <property type="molecule type" value="Genomic_DNA"/>
</dbReference>
<organism evidence="2 3">
    <name type="scientific">Rhizoctonia solani</name>
    <dbReference type="NCBI Taxonomy" id="456999"/>
    <lineage>
        <taxon>Eukaryota</taxon>
        <taxon>Fungi</taxon>
        <taxon>Dikarya</taxon>
        <taxon>Basidiomycota</taxon>
        <taxon>Agaricomycotina</taxon>
        <taxon>Agaricomycetes</taxon>
        <taxon>Cantharellales</taxon>
        <taxon>Ceratobasidiaceae</taxon>
        <taxon>Rhizoctonia</taxon>
    </lineage>
</organism>
<dbReference type="PANTHER" id="PTHR44329">
    <property type="entry name" value="SERINE/THREONINE-PROTEIN KINASE TNNI3K-RELATED"/>
    <property type="match status" value="1"/>
</dbReference>
<dbReference type="SUPFAM" id="SSF56112">
    <property type="entry name" value="Protein kinase-like (PK-like)"/>
    <property type="match status" value="1"/>
</dbReference>
<dbReference type="Proteomes" id="UP000663840">
    <property type="component" value="Unassembled WGS sequence"/>
</dbReference>
<accession>A0A8H3GRI5</accession>
<dbReference type="Pfam" id="PF07714">
    <property type="entry name" value="PK_Tyr_Ser-Thr"/>
    <property type="match status" value="1"/>
</dbReference>
<protein>
    <recommendedName>
        <fullName evidence="1">Serine-threonine/tyrosine-protein kinase catalytic domain-containing protein</fullName>
    </recommendedName>
</protein>
<feature type="domain" description="Serine-threonine/tyrosine-protein kinase catalytic" evidence="1">
    <location>
        <begin position="162"/>
        <end position="263"/>
    </location>
</feature>
<comment type="caution">
    <text evidence="2">The sequence shown here is derived from an EMBL/GenBank/DDBJ whole genome shotgun (WGS) entry which is preliminary data.</text>
</comment>
<dbReference type="InterPro" id="IPR001245">
    <property type="entry name" value="Ser-Thr/Tyr_kinase_cat_dom"/>
</dbReference>
<evidence type="ECO:0000259" key="1">
    <source>
        <dbReference type="Pfam" id="PF07714"/>
    </source>
</evidence>
<gene>
    <name evidence="2" type="ORF">RDB_LOCUS113604</name>
</gene>
<name>A0A8H3GRI5_9AGAM</name>
<dbReference type="InterPro" id="IPR051681">
    <property type="entry name" value="Ser/Thr_Kinases-Pseudokinases"/>
</dbReference>
<dbReference type="InterPro" id="IPR011009">
    <property type="entry name" value="Kinase-like_dom_sf"/>
</dbReference>
<sequence>MKPDRNYRCCRYISNLVAGMDVTSLLDLSSVYPVKSRPYSPVTFYRGIYRDGKAVALKVTKPYALPGVENARWKRRREEVARIWSECMHPNVVELIGKATCEFQNVVVYEWHEYGHLYEYLGSQPNADRFQLWQILVSSNGVPRIQLSVGTVSATTDPVESWSRIWGVVWHAPGLRHETSTFTFASDVFALGMTILETITHNPIYAHGYKTLDIYFASRNGEHLPTPADLIPRSKAGDIVWSNIRKCLSYNAQDRPSVIQVRDAMEKMHQAPDRIMPMGLKFPELHPSWELSGQHFMLNSGTIPGEVVYTKLVTLHSSHVITFGLEFSVRNNPNQRPCVHEPLEYKNSTTVDYRVLAHTQRIFFHISVHSGEGTIIIPWSNWGTHATR</sequence>
<evidence type="ECO:0000313" key="3">
    <source>
        <dbReference type="Proteomes" id="UP000663840"/>
    </source>
</evidence>
<dbReference type="Gene3D" id="1.10.510.10">
    <property type="entry name" value="Transferase(Phosphotransferase) domain 1"/>
    <property type="match status" value="2"/>
</dbReference>
<reference evidence="2" key="1">
    <citation type="submission" date="2021-01" db="EMBL/GenBank/DDBJ databases">
        <authorList>
            <person name="Kaushik A."/>
        </authorList>
    </citation>
    <scope>NUCLEOTIDE SEQUENCE</scope>
    <source>
        <strain evidence="2">AG1-1A</strain>
    </source>
</reference>